<dbReference type="EMBL" id="MFBD01000003">
    <property type="protein sequence ID" value="OGD89434.1"/>
    <property type="molecule type" value="Genomic_DNA"/>
</dbReference>
<keyword evidence="3" id="KW-0378">Hydrolase</keyword>
<dbReference type="Proteomes" id="UP000177369">
    <property type="component" value="Unassembled WGS sequence"/>
</dbReference>
<evidence type="ECO:0000313" key="5">
    <source>
        <dbReference type="EMBL" id="OGD89434.1"/>
    </source>
</evidence>
<evidence type="ECO:0000256" key="1">
    <source>
        <dbReference type="ARBA" id="ARBA00006534"/>
    </source>
</evidence>
<evidence type="ECO:0000313" key="6">
    <source>
        <dbReference type="Proteomes" id="UP000177369"/>
    </source>
</evidence>
<dbReference type="AlphaFoldDB" id="A0A1F5GC82"/>
<dbReference type="PANTHER" id="PTHR20842">
    <property type="entry name" value="PROTEASE S51 ALPHA-ASPARTYL DIPEPTIDASE"/>
    <property type="match status" value="1"/>
</dbReference>
<comment type="caution">
    <text evidence="5">The sequence shown here is derived from an EMBL/GenBank/DDBJ whole genome shotgun (WGS) entry which is preliminary data.</text>
</comment>
<name>A0A1F5GC82_9BACT</name>
<dbReference type="GO" id="GO:0008236">
    <property type="term" value="F:serine-type peptidase activity"/>
    <property type="evidence" value="ECO:0007669"/>
    <property type="project" value="UniProtKB-KW"/>
</dbReference>
<sequence>MNSKVKLLLISNTYAYGGGFLSHAKDEIKSFLSGIDSLLFIPYALKDRDEYEDIARAYFKNLGISLNSIHKFEYPKKAVSEAKSIYIGGGNTFRLLKELYDLDILDDLKSAILKGVPYMGSSAGIHMVTPTMRTTNDMSIVEPPSLDAMGILNFQINPHFIDADPKSKYMVETREKRLEQYHEDNDYLVLGLREGAWVRIENSKIKLGGKHGAKVFQKGKQPKEYKADSYIKLPVE</sequence>
<dbReference type="InterPro" id="IPR029062">
    <property type="entry name" value="Class_I_gatase-like"/>
</dbReference>
<reference evidence="5 6" key="1">
    <citation type="journal article" date="2016" name="Nat. Commun.">
        <title>Thousands of microbial genomes shed light on interconnected biogeochemical processes in an aquifer system.</title>
        <authorList>
            <person name="Anantharaman K."/>
            <person name="Brown C.T."/>
            <person name="Hug L.A."/>
            <person name="Sharon I."/>
            <person name="Castelle C.J."/>
            <person name="Probst A.J."/>
            <person name="Thomas B.C."/>
            <person name="Singh A."/>
            <person name="Wilkins M.J."/>
            <person name="Karaoz U."/>
            <person name="Brodie E.L."/>
            <person name="Williams K.H."/>
            <person name="Hubbard S.S."/>
            <person name="Banfield J.F."/>
        </authorList>
    </citation>
    <scope>NUCLEOTIDE SEQUENCE [LARGE SCALE GENOMIC DNA]</scope>
</reference>
<dbReference type="NCBIfam" id="NF003642">
    <property type="entry name" value="PRK05282.1"/>
    <property type="match status" value="1"/>
</dbReference>
<evidence type="ECO:0000256" key="3">
    <source>
        <dbReference type="ARBA" id="ARBA00022801"/>
    </source>
</evidence>
<gene>
    <name evidence="5" type="ORF">A3D04_04525</name>
</gene>
<keyword evidence="2" id="KW-0645">Protease</keyword>
<accession>A0A1F5GC82</accession>
<organism evidence="5 6">
    <name type="scientific">Candidatus Curtissbacteria bacterium RIFCSPHIGHO2_02_FULL_40_16b</name>
    <dbReference type="NCBI Taxonomy" id="1797714"/>
    <lineage>
        <taxon>Bacteria</taxon>
        <taxon>Candidatus Curtissiibacteriota</taxon>
    </lineage>
</organism>
<dbReference type="GO" id="GO:0006508">
    <property type="term" value="P:proteolysis"/>
    <property type="evidence" value="ECO:0007669"/>
    <property type="project" value="UniProtKB-KW"/>
</dbReference>
<protein>
    <submittedName>
        <fullName evidence="5">Dipeptidase E</fullName>
    </submittedName>
</protein>
<dbReference type="InterPro" id="IPR005320">
    <property type="entry name" value="Peptidase_S51"/>
</dbReference>
<dbReference type="STRING" id="1797714.A3D04_04525"/>
<keyword evidence="4" id="KW-0720">Serine protease</keyword>
<dbReference type="CDD" id="cd03146">
    <property type="entry name" value="GAT1_Peptidase_E"/>
    <property type="match status" value="1"/>
</dbReference>
<dbReference type="SUPFAM" id="SSF52317">
    <property type="entry name" value="Class I glutamine amidotransferase-like"/>
    <property type="match status" value="1"/>
</dbReference>
<dbReference type="Gene3D" id="3.40.50.880">
    <property type="match status" value="1"/>
</dbReference>
<evidence type="ECO:0000256" key="4">
    <source>
        <dbReference type="ARBA" id="ARBA00022825"/>
    </source>
</evidence>
<dbReference type="PANTHER" id="PTHR20842:SF0">
    <property type="entry name" value="ALPHA-ASPARTYL DIPEPTIDASE"/>
    <property type="match status" value="1"/>
</dbReference>
<proteinExistence type="inferred from homology"/>
<comment type="similarity">
    <text evidence="1">Belongs to the peptidase S51 family.</text>
</comment>
<dbReference type="Pfam" id="PF03575">
    <property type="entry name" value="Peptidase_S51"/>
    <property type="match status" value="1"/>
</dbReference>
<evidence type="ECO:0000256" key="2">
    <source>
        <dbReference type="ARBA" id="ARBA00022670"/>
    </source>
</evidence>